<comment type="similarity">
    <text evidence="2 6">Belongs to the OXA1/ALB3/YidC family.</text>
</comment>
<dbReference type="PANTHER" id="PTHR12428">
    <property type="entry name" value="OXA1"/>
    <property type="match status" value="1"/>
</dbReference>
<comment type="subcellular location">
    <subcellularLocation>
        <location evidence="1 6">Membrane</location>
        <topology evidence="1 6">Multi-pass membrane protein</topology>
    </subcellularLocation>
</comment>
<dbReference type="Proteomes" id="UP000694255">
    <property type="component" value="Unassembled WGS sequence"/>
</dbReference>
<dbReference type="CDD" id="cd20069">
    <property type="entry name" value="5TM_Oxa1-like"/>
    <property type="match status" value="1"/>
</dbReference>
<keyword evidence="5 7" id="KW-0472">Membrane</keyword>
<dbReference type="InterPro" id="IPR028055">
    <property type="entry name" value="YidC/Oxa/ALB_C"/>
</dbReference>
<dbReference type="GO" id="GO:0032979">
    <property type="term" value="P:protein insertion into mitochondrial inner membrane from matrix"/>
    <property type="evidence" value="ECO:0007669"/>
    <property type="project" value="TreeGrafter"/>
</dbReference>
<dbReference type="Pfam" id="PF02096">
    <property type="entry name" value="60KD_IMP"/>
    <property type="match status" value="1"/>
</dbReference>
<dbReference type="RefSeq" id="XP_049266432.1">
    <property type="nucleotide sequence ID" value="XM_049406396.1"/>
</dbReference>
<feature type="domain" description="Membrane insertase YidC/Oxa/ALB C-terminal" evidence="8">
    <location>
        <begin position="110"/>
        <end position="268"/>
    </location>
</feature>
<evidence type="ECO:0000256" key="5">
    <source>
        <dbReference type="ARBA" id="ARBA00023136"/>
    </source>
</evidence>
<feature type="transmembrane region" description="Helical" evidence="7">
    <location>
        <begin position="128"/>
        <end position="149"/>
    </location>
</feature>
<feature type="transmembrane region" description="Helical" evidence="7">
    <location>
        <begin position="227"/>
        <end position="246"/>
    </location>
</feature>
<feature type="transmembrane region" description="Helical" evidence="7">
    <location>
        <begin position="16"/>
        <end position="38"/>
    </location>
</feature>
<proteinExistence type="inferred from homology"/>
<reference evidence="9 10" key="1">
    <citation type="journal article" date="2021" name="DNA Res.">
        <title>Genome analysis of Candida subhashii reveals its hybrid nature and dual mitochondrial genome conformations.</title>
        <authorList>
            <person name="Mixao V."/>
            <person name="Hegedusova E."/>
            <person name="Saus E."/>
            <person name="Pryszcz L.P."/>
            <person name="Cillingova A."/>
            <person name="Nosek J."/>
            <person name="Gabaldon T."/>
        </authorList>
    </citation>
    <scope>NUCLEOTIDE SEQUENCE [LARGE SCALE GENOMIC DNA]</scope>
    <source>
        <strain evidence="9 10">CBS 10753</strain>
    </source>
</reference>
<evidence type="ECO:0000256" key="3">
    <source>
        <dbReference type="ARBA" id="ARBA00022692"/>
    </source>
</evidence>
<dbReference type="GO" id="GO:0033617">
    <property type="term" value="P:mitochondrial respiratory chain complex IV assembly"/>
    <property type="evidence" value="ECO:0007669"/>
    <property type="project" value="TreeGrafter"/>
</dbReference>
<evidence type="ECO:0000259" key="8">
    <source>
        <dbReference type="Pfam" id="PF02096"/>
    </source>
</evidence>
<dbReference type="GeneID" id="73467061"/>
<comment type="caution">
    <text evidence="9">The sequence shown here is derived from an EMBL/GenBank/DDBJ whole genome shotgun (WGS) entry which is preliminary data.</text>
</comment>
<evidence type="ECO:0000256" key="6">
    <source>
        <dbReference type="RuleBase" id="RU003945"/>
    </source>
</evidence>
<evidence type="ECO:0000313" key="9">
    <source>
        <dbReference type="EMBL" id="KAG7666200.1"/>
    </source>
</evidence>
<keyword evidence="4 7" id="KW-1133">Transmembrane helix</keyword>
<evidence type="ECO:0000313" key="10">
    <source>
        <dbReference type="Proteomes" id="UP000694255"/>
    </source>
</evidence>
<sequence>MTESFQQVHQYTGLPWWALIPIATFTLRSIWTMPLAVLQRKRLQKQSALRPIISATNPILKMNLAKQVNKAKAKATKQLEKIDSGKSEDYSELSNPLVNMKYEQILILSAKETRKRQKQLFKRFNIQIYKNFLLPIFQIPLWIIMSITMRDLSGWSSWDNLHNKALDPTLYTEGLLWFTDLTINDSLHVFPLLLGITSLANIEWSFKTLELSRLTKRQSRRPTFIDAMGNLSRLMVIFMMSISTQAPVALTLYWLSSQLYSLIQNIIMDLLMPISFTPKKRLNYSQSTNKNSIDIINH</sequence>
<dbReference type="AlphaFoldDB" id="A0A8J5V2P7"/>
<dbReference type="EMBL" id="JAGSYN010000032">
    <property type="protein sequence ID" value="KAG7666200.1"/>
    <property type="molecule type" value="Genomic_DNA"/>
</dbReference>
<gene>
    <name evidence="9" type="ORF">J8A68_000260</name>
</gene>
<organism evidence="9 10">
    <name type="scientific">[Candida] subhashii</name>
    <dbReference type="NCBI Taxonomy" id="561895"/>
    <lineage>
        <taxon>Eukaryota</taxon>
        <taxon>Fungi</taxon>
        <taxon>Dikarya</taxon>
        <taxon>Ascomycota</taxon>
        <taxon>Saccharomycotina</taxon>
        <taxon>Pichiomycetes</taxon>
        <taxon>Debaryomycetaceae</taxon>
        <taxon>Spathaspora</taxon>
    </lineage>
</organism>
<evidence type="ECO:0000256" key="1">
    <source>
        <dbReference type="ARBA" id="ARBA00004141"/>
    </source>
</evidence>
<name>A0A8J5V2P7_9ASCO</name>
<dbReference type="OrthoDB" id="2148490at2759"/>
<evidence type="ECO:0000256" key="7">
    <source>
        <dbReference type="SAM" id="Phobius"/>
    </source>
</evidence>
<dbReference type="PANTHER" id="PTHR12428:SF65">
    <property type="entry name" value="CYTOCHROME C OXIDASE ASSEMBLY PROTEIN COX18, MITOCHONDRIAL"/>
    <property type="match status" value="1"/>
</dbReference>
<evidence type="ECO:0000256" key="4">
    <source>
        <dbReference type="ARBA" id="ARBA00022989"/>
    </source>
</evidence>
<keyword evidence="3 6" id="KW-0812">Transmembrane</keyword>
<dbReference type="InterPro" id="IPR001708">
    <property type="entry name" value="YidC/ALB3/OXA1/COX18"/>
</dbReference>
<dbReference type="GO" id="GO:0032977">
    <property type="term" value="F:membrane insertase activity"/>
    <property type="evidence" value="ECO:0007669"/>
    <property type="project" value="InterPro"/>
</dbReference>
<keyword evidence="10" id="KW-1185">Reference proteome</keyword>
<dbReference type="GO" id="GO:0005743">
    <property type="term" value="C:mitochondrial inner membrane"/>
    <property type="evidence" value="ECO:0007669"/>
    <property type="project" value="TreeGrafter"/>
</dbReference>
<protein>
    <submittedName>
        <fullName evidence="9">COX18</fullName>
    </submittedName>
</protein>
<evidence type="ECO:0000256" key="2">
    <source>
        <dbReference type="ARBA" id="ARBA00009877"/>
    </source>
</evidence>
<accession>A0A8J5V2P7</accession>